<feature type="compositionally biased region" description="Basic and acidic residues" evidence="2">
    <location>
        <begin position="3294"/>
        <end position="3322"/>
    </location>
</feature>
<feature type="compositionally biased region" description="Acidic residues" evidence="2">
    <location>
        <begin position="3724"/>
        <end position="3738"/>
    </location>
</feature>
<feature type="compositionally biased region" description="Basic and acidic residues" evidence="2">
    <location>
        <begin position="2165"/>
        <end position="2175"/>
    </location>
</feature>
<dbReference type="InParanoid" id="F4X7H1"/>
<feature type="compositionally biased region" description="Basic and acidic residues" evidence="2">
    <location>
        <begin position="829"/>
        <end position="838"/>
    </location>
</feature>
<accession>F4X7H1</accession>
<feature type="region of interest" description="Disordered" evidence="2">
    <location>
        <begin position="2351"/>
        <end position="2397"/>
    </location>
</feature>
<feature type="compositionally biased region" description="Polar residues" evidence="2">
    <location>
        <begin position="1257"/>
        <end position="1270"/>
    </location>
</feature>
<feature type="compositionally biased region" description="Basic and acidic residues" evidence="2">
    <location>
        <begin position="80"/>
        <end position="91"/>
    </location>
</feature>
<feature type="compositionally biased region" description="Acidic residues" evidence="2">
    <location>
        <begin position="134"/>
        <end position="148"/>
    </location>
</feature>
<feature type="region of interest" description="Disordered" evidence="2">
    <location>
        <begin position="3376"/>
        <end position="3469"/>
    </location>
</feature>
<feature type="compositionally biased region" description="Basic and acidic residues" evidence="2">
    <location>
        <begin position="3393"/>
        <end position="3414"/>
    </location>
</feature>
<gene>
    <name evidence="4" type="ORF">G5I_14350</name>
</gene>
<feature type="compositionally biased region" description="Basic residues" evidence="2">
    <location>
        <begin position="1429"/>
        <end position="1445"/>
    </location>
</feature>
<keyword evidence="1" id="KW-0863">Zinc-finger</keyword>
<dbReference type="PROSITE" id="PS00028">
    <property type="entry name" value="ZINC_FINGER_C2H2_1"/>
    <property type="match status" value="3"/>
</dbReference>
<dbReference type="Proteomes" id="UP000007755">
    <property type="component" value="Unassembled WGS sequence"/>
</dbReference>
<dbReference type="InterPro" id="IPR013087">
    <property type="entry name" value="Znf_C2H2_type"/>
</dbReference>
<feature type="region of interest" description="Disordered" evidence="2">
    <location>
        <begin position="1"/>
        <end position="91"/>
    </location>
</feature>
<feature type="compositionally biased region" description="Basic residues" evidence="2">
    <location>
        <begin position="2817"/>
        <end position="2829"/>
    </location>
</feature>
<feature type="compositionally biased region" description="Low complexity" evidence="2">
    <location>
        <begin position="1097"/>
        <end position="1111"/>
    </location>
</feature>
<feature type="compositionally biased region" description="Polar residues" evidence="2">
    <location>
        <begin position="804"/>
        <end position="815"/>
    </location>
</feature>
<dbReference type="SMART" id="SM00355">
    <property type="entry name" value="ZnF_C2H2"/>
    <property type="match status" value="5"/>
</dbReference>
<feature type="compositionally biased region" description="Basic residues" evidence="2">
    <location>
        <begin position="4818"/>
        <end position="4830"/>
    </location>
</feature>
<keyword evidence="1" id="KW-0479">Metal-binding</keyword>
<feature type="compositionally biased region" description="Basic and acidic residues" evidence="2">
    <location>
        <begin position="4145"/>
        <end position="4166"/>
    </location>
</feature>
<feature type="region of interest" description="Disordered" evidence="2">
    <location>
        <begin position="196"/>
        <end position="245"/>
    </location>
</feature>
<feature type="compositionally biased region" description="Basic and acidic residues" evidence="2">
    <location>
        <begin position="2351"/>
        <end position="2376"/>
    </location>
</feature>
<feature type="compositionally biased region" description="Basic and acidic residues" evidence="2">
    <location>
        <begin position="4551"/>
        <end position="4563"/>
    </location>
</feature>
<feature type="compositionally biased region" description="Basic residues" evidence="2">
    <location>
        <begin position="2268"/>
        <end position="2278"/>
    </location>
</feature>
<feature type="compositionally biased region" description="Basic residues" evidence="2">
    <location>
        <begin position="1799"/>
        <end position="1809"/>
    </location>
</feature>
<feature type="region of interest" description="Disordered" evidence="2">
    <location>
        <begin position="596"/>
        <end position="651"/>
    </location>
</feature>
<dbReference type="EMBL" id="GL888840">
    <property type="protein sequence ID" value="EGI57609.1"/>
    <property type="molecule type" value="Genomic_DNA"/>
</dbReference>
<feature type="compositionally biased region" description="Basic and acidic residues" evidence="2">
    <location>
        <begin position="4906"/>
        <end position="4936"/>
    </location>
</feature>
<dbReference type="SMART" id="SM00384">
    <property type="entry name" value="AT_hook"/>
    <property type="match status" value="4"/>
</dbReference>
<feature type="compositionally biased region" description="Basic residues" evidence="2">
    <location>
        <begin position="3546"/>
        <end position="3557"/>
    </location>
</feature>
<feature type="region of interest" description="Disordered" evidence="2">
    <location>
        <begin position="743"/>
        <end position="815"/>
    </location>
</feature>
<feature type="compositionally biased region" description="Basic residues" evidence="2">
    <location>
        <begin position="5036"/>
        <end position="5046"/>
    </location>
</feature>
<feature type="domain" description="C2H2-type" evidence="3">
    <location>
        <begin position="2428"/>
        <end position="2457"/>
    </location>
</feature>
<feature type="compositionally biased region" description="Basic and acidic residues" evidence="2">
    <location>
        <begin position="3460"/>
        <end position="3469"/>
    </location>
</feature>
<feature type="compositionally biased region" description="Polar residues" evidence="2">
    <location>
        <begin position="4120"/>
        <end position="4137"/>
    </location>
</feature>
<name>F4X7H1_ACREC</name>
<feature type="compositionally biased region" description="Basic residues" evidence="2">
    <location>
        <begin position="1961"/>
        <end position="1985"/>
    </location>
</feature>
<feature type="region of interest" description="Disordered" evidence="2">
    <location>
        <begin position="117"/>
        <end position="174"/>
    </location>
</feature>
<feature type="region of interest" description="Disordered" evidence="2">
    <location>
        <begin position="1946"/>
        <end position="1985"/>
    </location>
</feature>
<feature type="compositionally biased region" description="Basic and acidic residues" evidence="2">
    <location>
        <begin position="2863"/>
        <end position="2879"/>
    </location>
</feature>
<feature type="compositionally biased region" description="Basic and acidic residues" evidence="2">
    <location>
        <begin position="226"/>
        <end position="245"/>
    </location>
</feature>
<reference evidence="4" key="1">
    <citation type="submission" date="2011-02" db="EMBL/GenBank/DDBJ databases">
        <title>The genome of the leaf-cutting ant Acromyrmex echinatior suggests key adaptations to social evolution and fungus farming.</title>
        <authorList>
            <person name="Nygaard S."/>
            <person name="Zhang G."/>
        </authorList>
    </citation>
    <scope>NUCLEOTIDE SEQUENCE</scope>
</reference>
<feature type="region of interest" description="Disordered" evidence="2">
    <location>
        <begin position="4813"/>
        <end position="5046"/>
    </location>
</feature>
<feature type="region of interest" description="Disordered" evidence="2">
    <location>
        <begin position="1324"/>
        <end position="1367"/>
    </location>
</feature>
<feature type="region of interest" description="Disordered" evidence="2">
    <location>
        <begin position="1517"/>
        <end position="1547"/>
    </location>
</feature>
<feature type="compositionally biased region" description="Basic and acidic residues" evidence="2">
    <location>
        <begin position="4661"/>
        <end position="4674"/>
    </location>
</feature>
<feature type="compositionally biased region" description="Basic residues" evidence="2">
    <location>
        <begin position="4878"/>
        <end position="4893"/>
    </location>
</feature>
<feature type="region of interest" description="Disordered" evidence="2">
    <location>
        <begin position="2577"/>
        <end position="2618"/>
    </location>
</feature>
<organism evidence="5">
    <name type="scientific">Acromyrmex echinatior</name>
    <name type="common">Panamanian leafcutter ant</name>
    <name type="synonym">Acromyrmex octospinosus echinatior</name>
    <dbReference type="NCBI Taxonomy" id="103372"/>
    <lineage>
        <taxon>Eukaryota</taxon>
        <taxon>Metazoa</taxon>
        <taxon>Ecdysozoa</taxon>
        <taxon>Arthropoda</taxon>
        <taxon>Hexapoda</taxon>
        <taxon>Insecta</taxon>
        <taxon>Pterygota</taxon>
        <taxon>Neoptera</taxon>
        <taxon>Endopterygota</taxon>
        <taxon>Hymenoptera</taxon>
        <taxon>Apocrita</taxon>
        <taxon>Aculeata</taxon>
        <taxon>Formicoidea</taxon>
        <taxon>Formicidae</taxon>
        <taxon>Myrmicinae</taxon>
        <taxon>Acromyrmex</taxon>
    </lineage>
</organism>
<feature type="compositionally biased region" description="Basic and acidic residues" evidence="2">
    <location>
        <begin position="2772"/>
        <end position="2811"/>
    </location>
</feature>
<feature type="compositionally biased region" description="Basic and acidic residues" evidence="2">
    <location>
        <begin position="3167"/>
        <end position="3178"/>
    </location>
</feature>
<evidence type="ECO:0000256" key="1">
    <source>
        <dbReference type="PROSITE-ProRule" id="PRU00042"/>
    </source>
</evidence>
<feature type="compositionally biased region" description="Basic and acidic residues" evidence="2">
    <location>
        <begin position="3570"/>
        <end position="3595"/>
    </location>
</feature>
<feature type="compositionally biased region" description="Polar residues" evidence="2">
    <location>
        <begin position="2903"/>
        <end position="2924"/>
    </location>
</feature>
<feature type="compositionally biased region" description="Basic and acidic residues" evidence="2">
    <location>
        <begin position="928"/>
        <end position="937"/>
    </location>
</feature>
<feature type="compositionally biased region" description="Basic residues" evidence="2">
    <location>
        <begin position="3194"/>
        <end position="3206"/>
    </location>
</feature>
<feature type="region of interest" description="Disordered" evidence="2">
    <location>
        <begin position="3986"/>
        <end position="4042"/>
    </location>
</feature>
<feature type="compositionally biased region" description="Basic and acidic residues" evidence="2">
    <location>
        <begin position="1217"/>
        <end position="1256"/>
    </location>
</feature>
<evidence type="ECO:0000313" key="4">
    <source>
        <dbReference type="EMBL" id="EGI57609.1"/>
    </source>
</evidence>
<feature type="region of interest" description="Disordered" evidence="2">
    <location>
        <begin position="3670"/>
        <end position="3811"/>
    </location>
</feature>
<feature type="region of interest" description="Disordered" evidence="2">
    <location>
        <begin position="1791"/>
        <end position="1820"/>
    </location>
</feature>
<feature type="compositionally biased region" description="Basic and acidic residues" evidence="2">
    <location>
        <begin position="1271"/>
        <end position="1299"/>
    </location>
</feature>
<feature type="region of interest" description="Disordered" evidence="2">
    <location>
        <begin position="2136"/>
        <end position="2286"/>
    </location>
</feature>
<feature type="compositionally biased region" description="Basic residues" evidence="2">
    <location>
        <begin position="1045"/>
        <end position="1057"/>
    </location>
</feature>
<feature type="region of interest" description="Disordered" evidence="2">
    <location>
        <begin position="1035"/>
        <end position="1150"/>
    </location>
</feature>
<evidence type="ECO:0000259" key="3">
    <source>
        <dbReference type="PROSITE" id="PS50157"/>
    </source>
</evidence>
<feature type="compositionally biased region" description="Polar residues" evidence="2">
    <location>
        <begin position="770"/>
        <end position="780"/>
    </location>
</feature>
<feature type="compositionally biased region" description="Basic and acidic residues" evidence="2">
    <location>
        <begin position="3924"/>
        <end position="3938"/>
    </location>
</feature>
<feature type="compositionally biased region" description="Polar residues" evidence="2">
    <location>
        <begin position="2448"/>
        <end position="2458"/>
    </location>
</feature>
<feature type="compositionally biased region" description="Basic and acidic residues" evidence="2">
    <location>
        <begin position="3670"/>
        <end position="3689"/>
    </location>
</feature>
<feature type="compositionally biased region" description="Basic and acidic residues" evidence="2">
    <location>
        <begin position="119"/>
        <end position="133"/>
    </location>
</feature>
<feature type="compositionally biased region" description="Basic and acidic residues" evidence="2">
    <location>
        <begin position="1112"/>
        <end position="1150"/>
    </location>
</feature>
<feature type="compositionally biased region" description="Basic residues" evidence="2">
    <location>
        <begin position="596"/>
        <end position="615"/>
    </location>
</feature>
<feature type="compositionally biased region" description="Basic and acidic residues" evidence="2">
    <location>
        <begin position="204"/>
        <end position="219"/>
    </location>
</feature>
<feature type="compositionally biased region" description="Basic and acidic residues" evidence="2">
    <location>
        <begin position="4736"/>
        <end position="4771"/>
    </location>
</feature>
<feature type="region of interest" description="Disordered" evidence="2">
    <location>
        <begin position="829"/>
        <end position="853"/>
    </location>
</feature>
<dbReference type="GO" id="GO:0003677">
    <property type="term" value="F:DNA binding"/>
    <property type="evidence" value="ECO:0007669"/>
    <property type="project" value="InterPro"/>
</dbReference>
<keyword evidence="5" id="KW-1185">Reference proteome</keyword>
<feature type="compositionally biased region" description="Basic and acidic residues" evidence="2">
    <location>
        <begin position="743"/>
        <end position="769"/>
    </location>
</feature>
<feature type="compositionally biased region" description="Basic and acidic residues" evidence="2">
    <location>
        <begin position="3331"/>
        <end position="3342"/>
    </location>
</feature>
<protein>
    <recommendedName>
        <fullName evidence="3">C2H2-type domain-containing protein</fullName>
    </recommendedName>
</protein>
<feature type="compositionally biased region" description="Basic and acidic residues" evidence="2">
    <location>
        <begin position="3991"/>
        <end position="4003"/>
    </location>
</feature>
<feature type="compositionally biased region" description="Basic and acidic residues" evidence="2">
    <location>
        <begin position="2582"/>
        <end position="2594"/>
    </location>
</feature>
<feature type="region of interest" description="Disordered" evidence="2">
    <location>
        <begin position="1194"/>
        <end position="1310"/>
    </location>
</feature>
<feature type="compositionally biased region" description="Basic and acidic residues" evidence="2">
    <location>
        <begin position="311"/>
        <end position="335"/>
    </location>
</feature>
<feature type="compositionally biased region" description="Basic residues" evidence="2">
    <location>
        <begin position="788"/>
        <end position="803"/>
    </location>
</feature>
<feature type="region of interest" description="Disordered" evidence="2">
    <location>
        <begin position="369"/>
        <end position="395"/>
    </location>
</feature>
<feature type="compositionally biased region" description="Low complexity" evidence="2">
    <location>
        <begin position="2209"/>
        <end position="2222"/>
    </location>
</feature>
<sequence>MVASTQSLEDLGVNHPANAAGSNADRQQHQQQQQHLQERYGHAYRSSAQTAQDKRSRLSNVINNLRKKVPDGAASGNSDSPRKEEDDRNSVERNLETLEKYVMTVLNGVIKDNEEEDKNIEKMKELERQRKSTDEEEEEEEEEEEDPTDMAVKSEPSSEGDIEAAVVPRLEDSSTVKNTEDAEFLEIIDCLSTKEMTEESLQDSEDRISQDSKESPSRIEEEDLDVEQKESSEDDRSVSREKESRTLSTIIMDRLSEHQVEERANVDDGRGNRMRDEYAISKDTTVRTICGELLDDLLSDVYRIVDDHENQQKTEEYQKSKKTDATESRVEETKDSSISVQELSMTGLHCSLPLDKVASVLQNCQTSESVTSRLSSGSSSSPPSVQKSKPSSSTPPVRVLCLYCDRKFLSMSRRQRHMEKAHQLSGGRRSERNLRKPSQNCQYCSEKSADTLEALFQHMVASHGDKYHACVQCLTRYLTREALVGHISETHGGNAERISQVQVTLKEMEDHKASTHPRVLCSHFDLAGDQREHYKHLYLPGRDAPTDAARNDSLEEMVCTKCAKSCPNMGELHRHMLECGGDQAWLLGLTGSGKKKCKWRPFGSRSRRRRQRGMKRNIQNSQTQPQPRIINTEKPKEKQAPTGPRVRPSDRESIQKMLANLPAKRATRKVLQDNMMRSQGRLRNAQTRTRPCIIGDNSSRISRNKAALRNKLLKNAKSIQRNRCRSDNIAAVIERVVRKCHETEKKSDNDVDKITETENEDKKDAKEMNEGSSKATSKASDQNDRTIRPRVGRPKILGKKRNVKNPQLQSKSSNKLVKAMGKFAKFKNDITSETKGEGEETSSPKSIPKNAKTTLKVIDKDDVNADSKKISTISGIKNKNKLTQNILKRKRPVDPVASFNASIKAKSQLRTQDGKFARNPNKNLQAKSSEEKTDNGKYKTADWIEIKPKLKAAQKLKKIGIQLPRRVTRLSSDSDKMPTLEPVVQIVSSNEEYADKSANDLPILSPVTSGSLQDQKASRISTKCILKEKEENIEANADLEVVPEKRKKGQKSTRGRKPKEETKDMAKRKKTNTVEENKTSKNNVVILKDDKTKGRKSLNANSAVLNANSSENSKEEISKKEAIAKKDSKPKKEEATKETRSNSKTRVNKDFVKLSDIPFEVKKLLYSAQCILDKDDLLSTLELASNDSKRNLRQLAPRSKVLQVNNKKPRELDDESDGSKDTCKKEKIEAIKKSSRKNAEKKSDDKLAKMSLEKDSTSNAITNVAQSEKNQQGKRDRAVKTKEITIDNSDMKSKIDGRQTRGSVSDVKSEPSLEIVNDSLRKGRSLLGKRRNRNKSLDKDEENNLRVSKAQSSSENASSSGKEAEKELGEVIDKISNKEIEGESDKNSDDHLDSTVVNINLSHLQSETSNLSIDSGKENSLETSVNVHSKLKVGRPKKSWGARREKSLRKRSLNNVIGILTEGMNIPVEAQQNVQVLTVQTSLDNPDRLARNGSAQQPSGGEGDVIVVDSAFSELPALPKSEEKSAENEAVTATSTTDNSHADDKKNACPDEAQLETVFADGKVDVSLTVTTAKACSPTNDIILDLSRRKPKGKGSFLEKIVSKIAKQKDALLEGEVGSLLDTAADELTSILDEVGPTLTDNTESTNSDEANLSENDKSVIVTSTDKELPVIVEPEIQALENEKINIESAVSKCSTDSLDMSDNLEKNLATKAEIQSENQLKADNASNVGMKNNDDLHRKVSSIEENIDSCENKSIINKEPVIPITISNENLASLTDISISCSLITQKENLEKPERKKGVTKSRRKSNKRSLDARSRKNKKRSLEIVEDCTEEDTQKELELNDTFKSNVGNEFSKEDDSVETSNTDIEKLLQNSESEIIKDNSKSTNLEKNLTKANNESNLEKFTDFSEITCENMKLMASLEKSLDKITSDEDTVTNDQSIESIEKSTNFSSDKSVECKKSVNRNKKKNRVNSNGSRRKSKRKLKSILSITPSMDATINILQTSVDSIDEREEIPSSSTIARESLESTDIQSIKIGTTSDSDVPLENFLHSVEIVPEKYKETQNIDLKNSSLVNSISSKTTEKRGAKKKSLAEEHLELSEDKSAKVVLKLNDESNIADTNEQLSVSLEHFKIPEVKDLPQSAKKRGPKKKSQSEDDRWNSGSVSEKSRTNEKLMEIGEISNSIEEKVEEQEEIEKCVIGEESSTKKLGRSSSSGSIGLAPSLPKTRSMFKRKTQLSNEDLADSSIRNQSAESMDDLSESSCVSESSYFRKKRFAKKKKKEETVDSTRADAFLIDSTALKSSKQNPKRKTKSLLDEHLNLSDMDDIDIPMDIQASLENTEALEKIEREFALTEKSLDSQNEDTDKPTDDTENKDSHVTLEPTPNNYDFSDNPVTPKKRAGGNFVVVHTKTGEILIVEKKKKLTKEAAKFFCDVCSTSFTRKSSLKKHTLSQSHLSQLTKSTKDKVEPVNSNTFENTEEDDNEWKNNSENDQQTKNILEDTRSHETDQKSLELDESFVPYTNSTELTKSLVDLGTRQMLEDKLLDEEICKITENMSHDEYVLTDQVTPEDPMLSSTPIKAVQKNQEDSGRGKNSDKKRNKSKKRNLAEEHLLLDSPKLENSKIDSDEVAKPTNDIMRISSPSCDHSSTKEIMETVEKIEDISKECVDNVKTKNRSELIVTSLNEETTLKSICDIEGKTDQQTESTKTTKKTLKKVSKVYNEEKEEISDLTETNRFSLRPRRSKNIQHYEESDIEVDIYFMDTSMEINSDEIEDSRDAQKKQNEVEEETNRDTLQDSCTDDKSSQDIEVAKSKTDSTNGTKKKKRGRPRLKNRIISNPSNASAPTNLEVNGNDSVATTNLDESKDEDQKLNLDTKERFDKTNKPSYIDANAQPPKRSRGRPRKNPVSITNNSSVQADNSSASESTKSNYDETKEKADVIESCSKMIVEEITSISSLIPNAESSSAVQDHISESNLSETKKDLLNTENVQNLELNISKDRLAQTIESTNIAIDDTVLWNCENVLTSNIPSEKVEILMPSETNTHIDDIKCVLEDKQNDTNVNVLALTTKSSIELPPQITEQISIDDLKSAESKTIEFDNNESFEIPKSTDILKEKQIKSREELPEEEVPKAKILSSEDEDKALAEDNKSLLIANFHESQKVINDSGNDSTYDEKTIRLESTKKLSRKSTSKERETDRKRLKTSKDKKKKIKVAELSSDSENEDDRLESAASSKSKIVKSVFGRVFGGEKADKVKEVLNDWVSRSEDDSDISRSALDARSYLRGLTKFSENGHKKEKKCHFGSETKKDTERLSKKKGNEKCSSEVHGKAKNRKKREKDIESIPDDRIGSPINPVKRRYRESKIRADEKILRAFNDELLTISDEDNKIKEMSNQINNELNDKDKETRRHYEKDLNKERTKNKNLISENWESLRIERNTHGKSKNSSSHRKKQDAKERSLSPSQSESKYRWRESKTKAGERIWRAFDNEISSCLSDDQNLNEFHGISKEQQIEFYESEDPNCSDNSKSVKQKDDDAWKNISSIDHEQSVVHSGRGRSRKNSNSRKKQDFNLIKISKTKTDKKILRDYESSIPSRNRETKSEMQNDQTILSTSESRNRSKTLTKDNSYEFYGDSVVSEHVNKDQDNLLIHLDRSISSRKNKKRINEDWKHSVRNLKFDLDDDQPTEKEIGHKEEDTISSRSCSSLAVEEPIRKNQLVDLDGSSQMNRKSDDNDNVNEEDNEEDDSDLEQRRMSPFYARETSDNSIESSSEEEEEEEDGEEEEEEEERVMYEDNSRKTNPSEFSGEKIIIRSPSSGHRSDVVTIAPTDAMEDNALDVPREIESTTEPRQGKILNFDEELFVECCSRLKATSENELRGAKKIKLDHTESYHRRDDQSQGFRVNRDRWRDVESQNSLGSLLESVNQLLGEEMYNSHDKSYRTRGSERSSRSASPDTSRIDNLGYEDSLDVAFEHNNKLRDKIQQRMRESENLIASTFGQKINDNDHPDDDKRDSVGNSYSSSIHEHEQLPTSVASNRELESSPGHKNKMNSTLGGLHKALSNLLHNNGKHDHNGSAPMKLLAELACARAPTSTLPEDTTNSNKNYQSVKMVAAAVAAAAAAAAAVVDKDISTSPKKPTKDSTITLKNSPTKKTRNPIKELFERKKEINDRKQQERSKAAFVELNVQKQRKSKKSKKQQQREFPLIRRSEHYGGLVEKKKRRDSLDRKGETERIKDVYEFDEEESQMAPTLGSVMSYRSQIDNKSYDTNWSRIKNTDENLDTVLQNGKTNYIANTKLDAIIHRKFQELEKFAPKTKGALKSFQSEDQQQQQITEAVTGPMDEFVERKQRMKRSIEQGIKSGKIKKRGKSSKKRVRNAWYENDSSDEFRTAAKTEDVGVGISKSQRSCSKGKQNLFAELSTSSESEYERDNVDYMFANEQRSLKLKNSKKSLDVDIDIDETDDQRIINEPEFDNEDQVASDWNQAMEEAQEDAMKNNHDVAKSESEMSDHSLVIDERKMIDEARNSDDDADNQYERTFELDDLYREDSSDEETEVEENEEPMTEEVKDNRSEKQTLDENATLQTKLTSTITKDDCASEMISLEEALDFLDRHENLDPKAENVCAKNIVNGTMDETSNDRIVNEETENKYPSPTEMRDEKEEPDDDVPALPEKLSSNEKPQKESDHNLPLHVFLSRKVQESKKRKQQQLDKLREEQERILMDFQPTRRQRKCAIGKQGLLAEISSSDEESYVRDNSRKGSDHDKSRKKRESKEKRKERYLEKKHEQMIAKEQKAIEEEILREVGKRKENFVQNDNVALNTDVVETVVSGQIQRKKHQMKEKHKKSGDESIEENAMYIDQSFVDSSEDNHNKSDRAFSTAESNTENDRSSTSPKRKKLAKSPTKSKKVSKPENGKISPSKRNKESTAEKFKKSASNKDSRERRSSSGKRDSDDEELKTTKSWNKVEEGVGVAIGRHKRTAAHQLYYWSSSSDEEEAPEPIPAPEEEEDDRQEQHGWIVGDSHKKMITMLAMEKQLKEKRRRSEDDFEPGKAKSKKHRNSTS</sequence>
<feature type="compositionally biased region" description="Basic and acidic residues" evidence="2">
    <location>
        <begin position="5025"/>
        <end position="5035"/>
    </location>
</feature>
<feature type="compositionally biased region" description="Basic and acidic residues" evidence="2">
    <location>
        <begin position="4683"/>
        <end position="4706"/>
    </location>
</feature>
<evidence type="ECO:0000256" key="2">
    <source>
        <dbReference type="SAM" id="MobiDB-lite"/>
    </source>
</evidence>
<feature type="region of interest" description="Disordered" evidence="2">
    <location>
        <begin position="1635"/>
        <end position="1656"/>
    </location>
</feature>
<feature type="compositionally biased region" description="Polar residues" evidence="2">
    <location>
        <begin position="2831"/>
        <end position="2857"/>
    </location>
</feature>
<feature type="compositionally biased region" description="Polar residues" evidence="2">
    <location>
        <begin position="3596"/>
        <end position="3606"/>
    </location>
</feature>
<feature type="compositionally biased region" description="Low complexity" evidence="2">
    <location>
        <begin position="1348"/>
        <end position="1361"/>
    </location>
</feature>
<feature type="compositionally biased region" description="Polar residues" evidence="2">
    <location>
        <begin position="2380"/>
        <end position="2391"/>
    </location>
</feature>
<feature type="compositionally biased region" description="Acidic residues" evidence="2">
    <location>
        <begin position="4535"/>
        <end position="4550"/>
    </location>
</feature>
<keyword evidence="1" id="KW-0862">Zinc</keyword>
<feature type="region of interest" description="Disordered" evidence="2">
    <location>
        <begin position="3507"/>
        <end position="3617"/>
    </location>
</feature>
<dbReference type="GO" id="GO:0008270">
    <property type="term" value="F:zinc ion binding"/>
    <property type="evidence" value="ECO:0007669"/>
    <property type="project" value="UniProtKB-KW"/>
</dbReference>
<feature type="compositionally biased region" description="Acidic residues" evidence="2">
    <location>
        <begin position="4976"/>
        <end position="4995"/>
    </location>
</feature>
<feature type="region of interest" description="Disordered" evidence="2">
    <location>
        <begin position="3924"/>
        <end position="3950"/>
    </location>
</feature>
<feature type="region of interest" description="Disordered" evidence="2">
    <location>
        <begin position="3281"/>
        <end position="3355"/>
    </location>
</feature>
<feature type="compositionally biased region" description="Basic residues" evidence="2">
    <location>
        <begin position="4176"/>
        <end position="4186"/>
    </location>
</feature>
<feature type="compositionally biased region" description="Polar residues" evidence="2">
    <location>
        <begin position="617"/>
        <end position="626"/>
    </location>
</feature>
<feature type="compositionally biased region" description="Polar residues" evidence="2">
    <location>
        <begin position="1639"/>
        <end position="1654"/>
    </location>
</feature>
<feature type="compositionally biased region" description="Basic residues" evidence="2">
    <location>
        <begin position="3433"/>
        <end position="3446"/>
    </location>
</feature>
<feature type="compositionally biased region" description="Basic and acidic residues" evidence="2">
    <location>
        <begin position="3523"/>
        <end position="3541"/>
    </location>
</feature>
<feature type="compositionally biased region" description="Acidic residues" evidence="2">
    <location>
        <begin position="3760"/>
        <end position="3778"/>
    </location>
</feature>
<feature type="compositionally biased region" description="Basic and acidic residues" evidence="2">
    <location>
        <begin position="2603"/>
        <end position="2618"/>
    </location>
</feature>
<feature type="region of interest" description="Disordered" evidence="2">
    <location>
        <begin position="4526"/>
        <end position="4567"/>
    </location>
</feature>
<feature type="compositionally biased region" description="Basic and acidic residues" evidence="2">
    <location>
        <begin position="2193"/>
        <end position="2204"/>
    </location>
</feature>
<feature type="compositionally biased region" description="Basic and acidic residues" evidence="2">
    <location>
        <begin position="4623"/>
        <end position="4634"/>
    </location>
</feature>
<feature type="compositionally biased region" description="Basic and acidic residues" evidence="2">
    <location>
        <begin position="1335"/>
        <end position="1344"/>
    </location>
</feature>
<feature type="compositionally biased region" description="Basic and acidic residues" evidence="2">
    <location>
        <begin position="2495"/>
        <end position="2506"/>
    </location>
</feature>
<feature type="region of interest" description="Disordered" evidence="2">
    <location>
        <begin position="1407"/>
        <end position="1445"/>
    </location>
</feature>
<dbReference type="PROSITE" id="PS50157">
    <property type="entry name" value="ZINC_FINGER_C2H2_2"/>
    <property type="match status" value="1"/>
</dbReference>
<feature type="region of interest" description="Disordered" evidence="2">
    <location>
        <begin position="4621"/>
        <end position="4771"/>
    </location>
</feature>
<feature type="region of interest" description="Disordered" evidence="2">
    <location>
        <begin position="311"/>
        <end position="338"/>
    </location>
</feature>
<proteinExistence type="predicted"/>
<evidence type="ECO:0000313" key="5">
    <source>
        <dbReference type="Proteomes" id="UP000007755"/>
    </source>
</evidence>
<feature type="region of interest" description="Disordered" evidence="2">
    <location>
        <begin position="2448"/>
        <end position="2506"/>
    </location>
</feature>
<feature type="region of interest" description="Disordered" evidence="2">
    <location>
        <begin position="907"/>
        <end position="937"/>
    </location>
</feature>
<feature type="region of interest" description="Disordered" evidence="2">
    <location>
        <begin position="2767"/>
        <end position="2930"/>
    </location>
</feature>
<feature type="compositionally biased region" description="Basic residues" evidence="2">
    <location>
        <begin position="1324"/>
        <end position="1334"/>
    </location>
</feature>
<dbReference type="OrthoDB" id="6382392at2759"/>
<dbReference type="eggNOG" id="ENOG502RZ2I">
    <property type="taxonomic scope" value="Eukaryota"/>
</dbReference>
<feature type="region of interest" description="Disordered" evidence="2">
    <location>
        <begin position="3158"/>
        <end position="3229"/>
    </location>
</feature>
<feature type="region of interest" description="Disordered" evidence="2">
    <location>
        <begin position="4116"/>
        <end position="4197"/>
    </location>
</feature>
<dbReference type="InterPro" id="IPR017956">
    <property type="entry name" value="AT_hook_DNA-bd_motif"/>
</dbReference>